<organism evidence="1 2">
    <name type="scientific">Photorhabdus namnaonensis</name>
    <dbReference type="NCBI Taxonomy" id="1851568"/>
    <lineage>
        <taxon>Bacteria</taxon>
        <taxon>Pseudomonadati</taxon>
        <taxon>Pseudomonadota</taxon>
        <taxon>Gammaproteobacteria</taxon>
        <taxon>Enterobacterales</taxon>
        <taxon>Morganellaceae</taxon>
        <taxon>Photorhabdus</taxon>
    </lineage>
</organism>
<dbReference type="Proteomes" id="UP000092665">
    <property type="component" value="Unassembled WGS sequence"/>
</dbReference>
<keyword evidence="2" id="KW-1185">Reference proteome</keyword>
<evidence type="ECO:0000313" key="2">
    <source>
        <dbReference type="Proteomes" id="UP000092665"/>
    </source>
</evidence>
<sequence length="37" mass="3892">MSSGHLLADLSKNKGLGLLKPLKIAGKTESVLMRVGK</sequence>
<gene>
    <name evidence="1" type="ORF">Phpb_00392</name>
</gene>
<evidence type="ECO:0000313" key="1">
    <source>
        <dbReference type="EMBL" id="OCA56521.1"/>
    </source>
</evidence>
<dbReference type="AlphaFoldDB" id="A0A1B8YN31"/>
<reference evidence="2" key="1">
    <citation type="submission" date="2015-11" db="EMBL/GenBank/DDBJ databases">
        <authorList>
            <person name="Tobias N.J."/>
            <person name="Mishra B."/>
            <person name="Gupta D.K."/>
            <person name="Thines M."/>
            <person name="Stinear T.P."/>
            <person name="Bode H.B."/>
        </authorList>
    </citation>
    <scope>NUCLEOTIDE SEQUENCE [LARGE SCALE GENOMIC DNA]</scope>
    <source>
        <strain evidence="2">PB45.5</strain>
    </source>
</reference>
<comment type="caution">
    <text evidence="1">The sequence shown here is derived from an EMBL/GenBank/DDBJ whole genome shotgun (WGS) entry which is preliminary data.</text>
</comment>
<name>A0A1B8YN31_9GAMM</name>
<proteinExistence type="predicted"/>
<dbReference type="EMBL" id="LOIC01000010">
    <property type="protein sequence ID" value="OCA56521.1"/>
    <property type="molecule type" value="Genomic_DNA"/>
</dbReference>
<protein>
    <submittedName>
        <fullName evidence="1">Uncharacterized protein</fullName>
    </submittedName>
</protein>
<accession>A0A1B8YN31</accession>